<dbReference type="Gene3D" id="2.60.120.10">
    <property type="entry name" value="Jelly Rolls"/>
    <property type="match status" value="1"/>
</dbReference>
<protein>
    <submittedName>
        <fullName evidence="1">Uncharacterized protein</fullName>
    </submittedName>
</protein>
<dbReference type="RefSeq" id="WP_102756699.1">
    <property type="nucleotide sequence ID" value="NZ_CP025791.1"/>
</dbReference>
<evidence type="ECO:0000313" key="2">
    <source>
        <dbReference type="Proteomes" id="UP000235826"/>
    </source>
</evidence>
<sequence>MKNKNVESDGSFDYLNLKEIIDPLKAEKIISSTQMKNWQEKSKVKQFPNKISKQVIPIDFAHYQMAIVTKVEPNVLVDTHMHEEPVFRYVIEGEFKLNGMLHKAGDWVLVPSRTPYRVVSEKGYTVFSEYGDKCGSPHDLAVKNLEVQAARQ</sequence>
<dbReference type="KEGG" id="fek:C1H87_15580"/>
<dbReference type="InterPro" id="IPR014710">
    <property type="entry name" value="RmlC-like_jellyroll"/>
</dbReference>
<proteinExistence type="predicted"/>
<reference evidence="1 2" key="1">
    <citation type="submission" date="2018-01" db="EMBL/GenBank/DDBJ databases">
        <title>Complete genome sequence of Flavivirga eckloniae ECD14 isolated from seaweed Ecklonia cava.</title>
        <authorList>
            <person name="Lee J.H."/>
            <person name="Baik K.S."/>
            <person name="Seong C.N."/>
        </authorList>
    </citation>
    <scope>NUCLEOTIDE SEQUENCE [LARGE SCALE GENOMIC DNA]</scope>
    <source>
        <strain evidence="1 2">ECD14</strain>
    </source>
</reference>
<keyword evidence="2" id="KW-1185">Reference proteome</keyword>
<organism evidence="1 2">
    <name type="scientific">Flavivirga eckloniae</name>
    <dbReference type="NCBI Taxonomy" id="1803846"/>
    <lineage>
        <taxon>Bacteria</taxon>
        <taxon>Pseudomonadati</taxon>
        <taxon>Bacteroidota</taxon>
        <taxon>Flavobacteriia</taxon>
        <taxon>Flavobacteriales</taxon>
        <taxon>Flavobacteriaceae</taxon>
        <taxon>Flavivirga</taxon>
    </lineage>
</organism>
<dbReference type="InterPro" id="IPR011051">
    <property type="entry name" value="RmlC_Cupin_sf"/>
</dbReference>
<dbReference type="Proteomes" id="UP000235826">
    <property type="component" value="Chromosome"/>
</dbReference>
<accession>A0A2K9PU10</accession>
<dbReference type="AlphaFoldDB" id="A0A2K9PU10"/>
<name>A0A2K9PU10_9FLAO</name>
<dbReference type="EMBL" id="CP025791">
    <property type="protein sequence ID" value="AUP80047.1"/>
    <property type="molecule type" value="Genomic_DNA"/>
</dbReference>
<evidence type="ECO:0000313" key="1">
    <source>
        <dbReference type="EMBL" id="AUP80047.1"/>
    </source>
</evidence>
<gene>
    <name evidence="1" type="ORF">C1H87_15580</name>
</gene>
<dbReference type="OrthoDB" id="6103688at2"/>
<dbReference type="SUPFAM" id="SSF51182">
    <property type="entry name" value="RmlC-like cupins"/>
    <property type="match status" value="1"/>
</dbReference>